<accession>A0ABQ9HRY2</accession>
<dbReference type="EMBL" id="JARBHB010000004">
    <property type="protein sequence ID" value="KAJ8887147.1"/>
    <property type="molecule type" value="Genomic_DNA"/>
</dbReference>
<organism evidence="1 2">
    <name type="scientific">Dryococelus australis</name>
    <dbReference type="NCBI Taxonomy" id="614101"/>
    <lineage>
        <taxon>Eukaryota</taxon>
        <taxon>Metazoa</taxon>
        <taxon>Ecdysozoa</taxon>
        <taxon>Arthropoda</taxon>
        <taxon>Hexapoda</taxon>
        <taxon>Insecta</taxon>
        <taxon>Pterygota</taxon>
        <taxon>Neoptera</taxon>
        <taxon>Polyneoptera</taxon>
        <taxon>Phasmatodea</taxon>
        <taxon>Verophasmatodea</taxon>
        <taxon>Anareolatae</taxon>
        <taxon>Phasmatidae</taxon>
        <taxon>Eurycanthinae</taxon>
        <taxon>Dryococelus</taxon>
    </lineage>
</organism>
<evidence type="ECO:0000313" key="1">
    <source>
        <dbReference type="EMBL" id="KAJ8887147.1"/>
    </source>
</evidence>
<reference evidence="1 2" key="1">
    <citation type="submission" date="2023-02" db="EMBL/GenBank/DDBJ databases">
        <title>LHISI_Scaffold_Assembly.</title>
        <authorList>
            <person name="Stuart O.P."/>
            <person name="Cleave R."/>
            <person name="Magrath M.J.L."/>
            <person name="Mikheyev A.S."/>
        </authorList>
    </citation>
    <scope>NUCLEOTIDE SEQUENCE [LARGE SCALE GENOMIC DNA]</scope>
    <source>
        <strain evidence="1">Daus_M_001</strain>
        <tissue evidence="1">Leg muscle</tissue>
    </source>
</reference>
<proteinExistence type="predicted"/>
<protein>
    <submittedName>
        <fullName evidence="1">Uncharacterized protein</fullName>
    </submittedName>
</protein>
<comment type="caution">
    <text evidence="1">The sequence shown here is derived from an EMBL/GenBank/DDBJ whole genome shotgun (WGS) entry which is preliminary data.</text>
</comment>
<dbReference type="Proteomes" id="UP001159363">
    <property type="component" value="Chromosome X"/>
</dbReference>
<name>A0ABQ9HRY2_9NEOP</name>
<sequence length="60" mass="7442">MLALFVRMRKTKKRKWSSLYLPMPTEEMWKRAEIGFWEIQNFAKFIRIIDCKNEKNQIFT</sequence>
<keyword evidence="2" id="KW-1185">Reference proteome</keyword>
<gene>
    <name evidence="1" type="ORF">PR048_013362</name>
</gene>
<evidence type="ECO:0000313" key="2">
    <source>
        <dbReference type="Proteomes" id="UP001159363"/>
    </source>
</evidence>